<name>A0A7D4C6M7_9BACL</name>
<dbReference type="InterPro" id="IPR011249">
    <property type="entry name" value="Metalloenz_LuxS/M16"/>
</dbReference>
<dbReference type="SUPFAM" id="SSF63411">
    <property type="entry name" value="LuxS/MPP-like metallohydrolase"/>
    <property type="match status" value="2"/>
</dbReference>
<dbReference type="Pfam" id="PF05193">
    <property type="entry name" value="Peptidase_M16_C"/>
    <property type="match status" value="1"/>
</dbReference>
<reference evidence="3 4" key="1">
    <citation type="submission" date="2020-01" db="EMBL/GenBank/DDBJ databases">
        <authorList>
            <person name="Gulvik C.A."/>
            <person name="Batra D.G."/>
        </authorList>
    </citation>
    <scope>NUCLEOTIDE SEQUENCE [LARGE SCALE GENOMIC DNA]</scope>
    <source>
        <strain evidence="3 4">W9323</strain>
    </source>
</reference>
<dbReference type="PANTHER" id="PTHR11851">
    <property type="entry name" value="METALLOPROTEASE"/>
    <property type="match status" value="1"/>
</dbReference>
<evidence type="ECO:0000259" key="2">
    <source>
        <dbReference type="Pfam" id="PF05193"/>
    </source>
</evidence>
<keyword evidence="4" id="KW-1185">Reference proteome</keyword>
<dbReference type="AlphaFoldDB" id="A0A7D4C6M7"/>
<dbReference type="Proteomes" id="UP000503088">
    <property type="component" value="Chromosome"/>
</dbReference>
<accession>A0A7D4C6M7</accession>
<dbReference type="RefSeq" id="WP_173222320.1">
    <property type="nucleotide sequence ID" value="NZ_CP048104.1"/>
</dbReference>
<feature type="domain" description="Peptidase M16 N-terminal" evidence="1">
    <location>
        <begin position="52"/>
        <end position="174"/>
    </location>
</feature>
<sequence length="428" mass="49474">MERIEHDQLKETLYYEELDNGLQVYLLPKPGFLKTYATFTTRYGSIDNHFQIPGGSEIQVPDGIAHFLEHKMFEEKEGDVFEQFSNQGASANAFTSFDRTAYLFSCTEKVEENLSTLINFVQSPYFTDANVEKEKGIIGQEIRMYDDNPDWRSYFGLIEAMYHKRPVRIDIAGTVESIGKIDKETLYTCYETFYHPSNMLLFVVGAIDPESIMNLIKKNQDEKNYGKQQKIKRFFEDEPDHVAEKKKEVQLSVGIPKCMFGFKEKQLGLDGEALVRQELTTEIMLEAIFGQASDLYQSLYDEGLIDDSFGYDYSLEKVYGFSMAGGDTPDPDALLKRIQQELPKIVQSGIPEEDVERIRKKKLGNYLRYLNSPEWIANQFTRYRFIGFDLFDVGTILEKMKPQEVNQRLKEHIDWNQFAASVVRSHGS</sequence>
<dbReference type="NCBIfam" id="NF047421">
    <property type="entry name" value="YfmH_fam"/>
    <property type="match status" value="1"/>
</dbReference>
<evidence type="ECO:0000313" key="3">
    <source>
        <dbReference type="EMBL" id="QKG84536.1"/>
    </source>
</evidence>
<dbReference type="KEGG" id="kpul:GXN76_08635"/>
<feature type="domain" description="Peptidase M16 C-terminal" evidence="2">
    <location>
        <begin position="180"/>
        <end position="361"/>
    </location>
</feature>
<dbReference type="EMBL" id="CP048104">
    <property type="protein sequence ID" value="QKG84536.1"/>
    <property type="molecule type" value="Genomic_DNA"/>
</dbReference>
<dbReference type="Pfam" id="PF00675">
    <property type="entry name" value="Peptidase_M16"/>
    <property type="match status" value="1"/>
</dbReference>
<dbReference type="GO" id="GO:0046872">
    <property type="term" value="F:metal ion binding"/>
    <property type="evidence" value="ECO:0007669"/>
    <property type="project" value="InterPro"/>
</dbReference>
<dbReference type="InterPro" id="IPR050361">
    <property type="entry name" value="MPP/UQCRC_Complex"/>
</dbReference>
<gene>
    <name evidence="3" type="ORF">GXN76_08635</name>
</gene>
<evidence type="ECO:0000313" key="4">
    <source>
        <dbReference type="Proteomes" id="UP000503088"/>
    </source>
</evidence>
<proteinExistence type="predicted"/>
<protein>
    <submittedName>
        <fullName evidence="3">Insulinase family protein</fullName>
    </submittedName>
</protein>
<dbReference type="InterPro" id="IPR011765">
    <property type="entry name" value="Pept_M16_N"/>
</dbReference>
<dbReference type="Gene3D" id="3.30.830.10">
    <property type="entry name" value="Metalloenzyme, LuxS/M16 peptidase-like"/>
    <property type="match status" value="2"/>
</dbReference>
<organism evidence="3 4">
    <name type="scientific">Kroppenstedtia pulmonis</name>
    <dbReference type="NCBI Taxonomy" id="1380685"/>
    <lineage>
        <taxon>Bacteria</taxon>
        <taxon>Bacillati</taxon>
        <taxon>Bacillota</taxon>
        <taxon>Bacilli</taxon>
        <taxon>Bacillales</taxon>
        <taxon>Thermoactinomycetaceae</taxon>
        <taxon>Kroppenstedtia</taxon>
    </lineage>
</organism>
<dbReference type="PANTHER" id="PTHR11851:SF134">
    <property type="entry name" value="ZINC-DEPENDENT PROTEASE"/>
    <property type="match status" value="1"/>
</dbReference>
<dbReference type="InterPro" id="IPR007863">
    <property type="entry name" value="Peptidase_M16_C"/>
</dbReference>
<evidence type="ECO:0000259" key="1">
    <source>
        <dbReference type="Pfam" id="PF00675"/>
    </source>
</evidence>